<evidence type="ECO:0000313" key="2">
    <source>
        <dbReference type="Proteomes" id="UP001303046"/>
    </source>
</evidence>
<comment type="caution">
    <text evidence="1">The sequence shown here is derived from an EMBL/GenBank/DDBJ whole genome shotgun (WGS) entry which is preliminary data.</text>
</comment>
<gene>
    <name evidence="1" type="primary">Necator_chrX.g21319</name>
    <name evidence="1" type="ORF">RB195_021158</name>
</gene>
<organism evidence="1 2">
    <name type="scientific">Necator americanus</name>
    <name type="common">Human hookworm</name>
    <dbReference type="NCBI Taxonomy" id="51031"/>
    <lineage>
        <taxon>Eukaryota</taxon>
        <taxon>Metazoa</taxon>
        <taxon>Ecdysozoa</taxon>
        <taxon>Nematoda</taxon>
        <taxon>Chromadorea</taxon>
        <taxon>Rhabditida</taxon>
        <taxon>Rhabditina</taxon>
        <taxon>Rhabditomorpha</taxon>
        <taxon>Strongyloidea</taxon>
        <taxon>Ancylostomatidae</taxon>
        <taxon>Bunostominae</taxon>
        <taxon>Necator</taxon>
    </lineage>
</organism>
<dbReference type="EMBL" id="JAVFWL010000006">
    <property type="protein sequence ID" value="KAK6759398.1"/>
    <property type="molecule type" value="Genomic_DNA"/>
</dbReference>
<evidence type="ECO:0000313" key="1">
    <source>
        <dbReference type="EMBL" id="KAK6759398.1"/>
    </source>
</evidence>
<protein>
    <submittedName>
        <fullName evidence="1">Uncharacterized protein</fullName>
    </submittedName>
</protein>
<keyword evidence="2" id="KW-1185">Reference proteome</keyword>
<reference evidence="1 2" key="1">
    <citation type="submission" date="2023-08" db="EMBL/GenBank/DDBJ databases">
        <title>A Necator americanus chromosomal reference genome.</title>
        <authorList>
            <person name="Ilik V."/>
            <person name="Petrzelkova K.J."/>
            <person name="Pardy F."/>
            <person name="Fuh T."/>
            <person name="Niatou-Singa F.S."/>
            <person name="Gouil Q."/>
            <person name="Baker L."/>
            <person name="Ritchie M.E."/>
            <person name="Jex A.R."/>
            <person name="Gazzola D."/>
            <person name="Li H."/>
            <person name="Toshio Fujiwara R."/>
            <person name="Zhan B."/>
            <person name="Aroian R.V."/>
            <person name="Pafco B."/>
            <person name="Schwarz E.M."/>
        </authorList>
    </citation>
    <scope>NUCLEOTIDE SEQUENCE [LARGE SCALE GENOMIC DNA]</scope>
    <source>
        <strain evidence="1 2">Aroian</strain>
        <tissue evidence="1">Whole animal</tissue>
    </source>
</reference>
<name>A0ABR1EA20_NECAM</name>
<proteinExistence type="predicted"/>
<accession>A0ABR1EA20</accession>
<sequence>MKLKLKDPAGFTNNRGKIWVNWKWIYRNIINNKKSGSSWDLCTYEESSNNLRKRQPYGLGSKVRSRQEPLMFMEYGGVERYTRSSFNLHKAHSYLSIKVPALRSIHVLIYGMRRMMARFLFLKRIRTFGVERTKINNEK</sequence>
<dbReference type="Proteomes" id="UP001303046">
    <property type="component" value="Unassembled WGS sequence"/>
</dbReference>